<keyword evidence="2" id="KW-1185">Reference proteome</keyword>
<reference evidence="1 2" key="1">
    <citation type="submission" date="2021-06" db="EMBL/GenBank/DDBJ databases">
        <authorList>
            <person name="Palmer J.M."/>
        </authorList>
    </citation>
    <scope>NUCLEOTIDE SEQUENCE [LARGE SCALE GENOMIC DNA]</scope>
    <source>
        <strain evidence="1 2">CL_MEX2019</strain>
        <tissue evidence="1">Muscle</tissue>
    </source>
</reference>
<dbReference type="EMBL" id="JAHUTJ010008223">
    <property type="protein sequence ID" value="MED6266310.1"/>
    <property type="molecule type" value="Genomic_DNA"/>
</dbReference>
<protein>
    <submittedName>
        <fullName evidence="1">Uncharacterized protein</fullName>
    </submittedName>
</protein>
<proteinExistence type="predicted"/>
<evidence type="ECO:0000313" key="1">
    <source>
        <dbReference type="EMBL" id="MED6266310.1"/>
    </source>
</evidence>
<name>A0ABU7CWR4_9TELE</name>
<sequence length="129" mass="14736">MEVHFEPAGPRFSYSSAHFGGPKTKTSSCFYVDDDVFFVVQLVFNYLELPGLLFNVRNILLAVLWVRKLCGSSSSFCCCVSLVLPCWLLFKGAFNHKSKYLGEFDFLTGFRIKTDVTCCFRQRFICIQA</sequence>
<evidence type="ECO:0000313" key="2">
    <source>
        <dbReference type="Proteomes" id="UP001352852"/>
    </source>
</evidence>
<accession>A0ABU7CWR4</accession>
<comment type="caution">
    <text evidence="1">The sequence shown here is derived from an EMBL/GenBank/DDBJ whole genome shotgun (WGS) entry which is preliminary data.</text>
</comment>
<organism evidence="1 2">
    <name type="scientific">Characodon lateralis</name>
    <dbReference type="NCBI Taxonomy" id="208331"/>
    <lineage>
        <taxon>Eukaryota</taxon>
        <taxon>Metazoa</taxon>
        <taxon>Chordata</taxon>
        <taxon>Craniata</taxon>
        <taxon>Vertebrata</taxon>
        <taxon>Euteleostomi</taxon>
        <taxon>Actinopterygii</taxon>
        <taxon>Neopterygii</taxon>
        <taxon>Teleostei</taxon>
        <taxon>Neoteleostei</taxon>
        <taxon>Acanthomorphata</taxon>
        <taxon>Ovalentaria</taxon>
        <taxon>Atherinomorphae</taxon>
        <taxon>Cyprinodontiformes</taxon>
        <taxon>Goodeidae</taxon>
        <taxon>Characodon</taxon>
    </lineage>
</organism>
<dbReference type="Proteomes" id="UP001352852">
    <property type="component" value="Unassembled WGS sequence"/>
</dbReference>
<gene>
    <name evidence="1" type="ORF">CHARACLAT_000766</name>
</gene>